<evidence type="ECO:0000313" key="5">
    <source>
        <dbReference type="EMBL" id="OYX03162.1"/>
    </source>
</evidence>
<evidence type="ECO:0000256" key="2">
    <source>
        <dbReference type="ARBA" id="ARBA00023136"/>
    </source>
</evidence>
<sequence length="224" mass="24835">MLPASNGLPVKNKLLSLTALCRAPFLASLSLAAAFHTITAPAALAQEDLHEGTVRTIIVEGNQRIEARTVQSYLLFQPGDRFNAERIDLSLKTLFATGLFADVSIDRRGDDVVIQVVENPVVNRITFEGNKALKEDKLREEIQIAARTPFTAARVSADVNRMVELYRRSGRFSARIRPEYKTLSQNRVDVVFVIEEGPTSGVRGINFIACPSCSRQNFDVIKTM</sequence>
<feature type="domain" description="POTRA" evidence="4">
    <location>
        <begin position="120"/>
        <end position="197"/>
    </location>
</feature>
<accession>A0A258D737</accession>
<dbReference type="Proteomes" id="UP000215616">
    <property type="component" value="Unassembled WGS sequence"/>
</dbReference>
<name>A0A258D737_CAUVI</name>
<gene>
    <name evidence="5" type="ORF">B7Z12_10655</name>
</gene>
<comment type="subcellular location">
    <subcellularLocation>
        <location evidence="1">Membrane</location>
    </subcellularLocation>
</comment>
<keyword evidence="3" id="KW-0732">Signal</keyword>
<feature type="chain" id="PRO_5012920521" description="POTRA domain-containing protein" evidence="3">
    <location>
        <begin position="33"/>
        <end position="224"/>
    </location>
</feature>
<evidence type="ECO:0000259" key="4">
    <source>
        <dbReference type="PROSITE" id="PS51779"/>
    </source>
</evidence>
<dbReference type="PROSITE" id="PS51779">
    <property type="entry name" value="POTRA"/>
    <property type="match status" value="2"/>
</dbReference>
<evidence type="ECO:0000256" key="1">
    <source>
        <dbReference type="ARBA" id="ARBA00004370"/>
    </source>
</evidence>
<dbReference type="GO" id="GO:0019867">
    <property type="term" value="C:outer membrane"/>
    <property type="evidence" value="ECO:0007669"/>
    <property type="project" value="InterPro"/>
</dbReference>
<keyword evidence="2" id="KW-0472">Membrane</keyword>
<feature type="non-terminal residue" evidence="5">
    <location>
        <position position="224"/>
    </location>
</feature>
<comment type="caution">
    <text evidence="5">The sequence shown here is derived from an EMBL/GenBank/DDBJ whole genome shotgun (WGS) entry which is preliminary data.</text>
</comment>
<feature type="signal peptide" evidence="3">
    <location>
        <begin position="1"/>
        <end position="32"/>
    </location>
</feature>
<reference evidence="5 6" key="1">
    <citation type="submission" date="2017-03" db="EMBL/GenBank/DDBJ databases">
        <title>Lifting the veil on microbial sulfur biogeochemistry in mining wastewaters.</title>
        <authorList>
            <person name="Kantor R.S."/>
            <person name="Colenbrander Nelson T."/>
            <person name="Marshall S."/>
            <person name="Bennett D."/>
            <person name="Apte S."/>
            <person name="Camacho D."/>
            <person name="Thomas B.C."/>
            <person name="Warren L.A."/>
            <person name="Banfield J.F."/>
        </authorList>
    </citation>
    <scope>NUCLEOTIDE SEQUENCE [LARGE SCALE GENOMIC DNA]</scope>
    <source>
        <strain evidence="5">32-67-7</strain>
    </source>
</reference>
<evidence type="ECO:0000256" key="3">
    <source>
        <dbReference type="SAM" id="SignalP"/>
    </source>
</evidence>
<dbReference type="InterPro" id="IPR034746">
    <property type="entry name" value="POTRA"/>
</dbReference>
<protein>
    <recommendedName>
        <fullName evidence="4">POTRA domain-containing protein</fullName>
    </recommendedName>
</protein>
<evidence type="ECO:0000313" key="6">
    <source>
        <dbReference type="Proteomes" id="UP000215616"/>
    </source>
</evidence>
<dbReference type="AlphaFoldDB" id="A0A258D737"/>
<dbReference type="EMBL" id="NCDQ01000154">
    <property type="protein sequence ID" value="OYX03162.1"/>
    <property type="molecule type" value="Genomic_DNA"/>
</dbReference>
<feature type="domain" description="POTRA" evidence="4">
    <location>
        <begin position="52"/>
        <end position="119"/>
    </location>
</feature>
<dbReference type="InterPro" id="IPR010827">
    <property type="entry name" value="BamA/TamA_POTRA"/>
</dbReference>
<organism evidence="5 6">
    <name type="scientific">Caulobacter vibrioides</name>
    <name type="common">Caulobacter crescentus</name>
    <dbReference type="NCBI Taxonomy" id="155892"/>
    <lineage>
        <taxon>Bacteria</taxon>
        <taxon>Pseudomonadati</taxon>
        <taxon>Pseudomonadota</taxon>
        <taxon>Alphaproteobacteria</taxon>
        <taxon>Caulobacterales</taxon>
        <taxon>Caulobacteraceae</taxon>
        <taxon>Caulobacter</taxon>
    </lineage>
</organism>
<dbReference type="Pfam" id="PF07244">
    <property type="entry name" value="POTRA"/>
    <property type="match status" value="2"/>
</dbReference>
<proteinExistence type="predicted"/>
<dbReference type="Gene3D" id="3.10.20.310">
    <property type="entry name" value="membrane protein fhac"/>
    <property type="match status" value="2"/>
</dbReference>